<dbReference type="KEGG" id="meiy:MIN45_P0303"/>
<dbReference type="EMBL" id="AP024718">
    <property type="protein sequence ID" value="BCX87936.1"/>
    <property type="molecule type" value="Genomic_DNA"/>
</dbReference>
<name>A0AAU9CFC3_9GAMM</name>
<dbReference type="Proteomes" id="UP001321450">
    <property type="component" value="Chromosome"/>
</dbReference>
<proteinExistence type="predicted"/>
<reference evidence="2" key="1">
    <citation type="journal article" date="2024" name="Int. J. Syst. Evol. Microbiol.">
        <title>Methylomarinovum tepidoasis sp. nov., a moderately thermophilic methanotroph of the family Methylothermaceae isolated from a deep-sea hydrothermal field.</title>
        <authorList>
            <person name="Hirayama H."/>
            <person name="Takaki Y."/>
            <person name="Abe M."/>
            <person name="Miyazaki M."/>
            <person name="Uematsu K."/>
            <person name="Matsui Y."/>
            <person name="Takai K."/>
        </authorList>
    </citation>
    <scope>NUCLEOTIDE SEQUENCE [LARGE SCALE GENOMIC DNA]</scope>
    <source>
        <strain evidence="2">IN45</strain>
    </source>
</reference>
<organism evidence="1 2">
    <name type="scientific">Methylomarinovum tepidoasis</name>
    <dbReference type="NCBI Taxonomy" id="2840183"/>
    <lineage>
        <taxon>Bacteria</taxon>
        <taxon>Pseudomonadati</taxon>
        <taxon>Pseudomonadota</taxon>
        <taxon>Gammaproteobacteria</taxon>
        <taxon>Methylococcales</taxon>
        <taxon>Methylothermaceae</taxon>
        <taxon>Methylomarinovum</taxon>
    </lineage>
</organism>
<keyword evidence="2" id="KW-1185">Reference proteome</keyword>
<accession>A0AAU9CFC3</accession>
<gene>
    <name evidence="1" type="ORF">MIN45_P0303</name>
</gene>
<dbReference type="AlphaFoldDB" id="A0AAU9CFC3"/>
<evidence type="ECO:0000313" key="2">
    <source>
        <dbReference type="Proteomes" id="UP001321450"/>
    </source>
</evidence>
<sequence>MREIMARTFQIPLKEHPEILLNKAARMARENAVHFVADQVEGHFAGKGLEGTYRFEEDVLVVSVARKPPFVTWGMVEKMLKQFFA</sequence>
<protein>
    <submittedName>
        <fullName evidence="1">Uncharacterized protein</fullName>
    </submittedName>
</protein>
<evidence type="ECO:0000313" key="1">
    <source>
        <dbReference type="EMBL" id="BCX87936.1"/>
    </source>
</evidence>